<protein>
    <submittedName>
        <fullName evidence="3">Uncharacterized protein</fullName>
    </submittedName>
</protein>
<proteinExistence type="predicted"/>
<accession>A0A9P7ARY1</accession>
<sequence>MSSEQERQTILIPMNLGSPSQYDRSMFPLMKMKRSDNLDQVDIVLEATLDELFKIRDMAGNLTELETIFANAKKEYDRLQSGRKELENKNTTFQPWKLISRYRSLRLLAAAANDLYRQTRSSSEELRRRLLSANRQDVQPVEYDDVPSDARISAIAVPLESPLDESTARSFTDAVDFIASQISLLPDGNPFGDDQQVEECADTEYHTAFDSGTPGSEAASSAGSRFSGASSGQRSGNNYFIFNNSYVASRSAIQSPTLNRGGSHNQGSCLCFQPDHAITLFITHISSSPLTPSIIEYLLVYMSRIRIEKKISWL</sequence>
<evidence type="ECO:0000313" key="4">
    <source>
        <dbReference type="Proteomes" id="UP000807769"/>
    </source>
</evidence>
<comment type="caution">
    <text evidence="3">The sequence shown here is derived from an EMBL/GenBank/DDBJ whole genome shotgun (WGS) entry which is preliminary data.</text>
</comment>
<feature type="compositionally biased region" description="Low complexity" evidence="2">
    <location>
        <begin position="211"/>
        <end position="232"/>
    </location>
</feature>
<dbReference type="RefSeq" id="XP_041185205.1">
    <property type="nucleotide sequence ID" value="XM_041337485.1"/>
</dbReference>
<reference evidence="3" key="1">
    <citation type="journal article" date="2020" name="New Phytol.">
        <title>Comparative genomics reveals dynamic genome evolution in host specialist ectomycorrhizal fungi.</title>
        <authorList>
            <person name="Lofgren L.A."/>
            <person name="Nguyen N.H."/>
            <person name="Vilgalys R."/>
            <person name="Ruytinx J."/>
            <person name="Liao H.L."/>
            <person name="Branco S."/>
            <person name="Kuo A."/>
            <person name="LaButti K."/>
            <person name="Lipzen A."/>
            <person name="Andreopoulos W."/>
            <person name="Pangilinan J."/>
            <person name="Riley R."/>
            <person name="Hundley H."/>
            <person name="Na H."/>
            <person name="Barry K."/>
            <person name="Grigoriev I.V."/>
            <person name="Stajich J.E."/>
            <person name="Kennedy P.G."/>
        </authorList>
    </citation>
    <scope>NUCLEOTIDE SEQUENCE</scope>
    <source>
        <strain evidence="3">MN1</strain>
    </source>
</reference>
<feature type="region of interest" description="Disordered" evidence="2">
    <location>
        <begin position="207"/>
        <end position="232"/>
    </location>
</feature>
<keyword evidence="1" id="KW-0175">Coiled coil</keyword>
<name>A0A9P7ARY1_9AGAM</name>
<keyword evidence="4" id="KW-1185">Reference proteome</keyword>
<dbReference type="GeneID" id="64631501"/>
<dbReference type="EMBL" id="JABBWG010000330">
    <property type="protein sequence ID" value="KAG1795256.1"/>
    <property type="molecule type" value="Genomic_DNA"/>
</dbReference>
<dbReference type="Proteomes" id="UP000807769">
    <property type="component" value="Unassembled WGS sequence"/>
</dbReference>
<feature type="coiled-coil region" evidence="1">
    <location>
        <begin position="62"/>
        <end position="89"/>
    </location>
</feature>
<evidence type="ECO:0000313" key="3">
    <source>
        <dbReference type="EMBL" id="KAG1795256.1"/>
    </source>
</evidence>
<gene>
    <name evidence="3" type="ORF">BJ212DRAFT_1411017</name>
</gene>
<dbReference type="AlphaFoldDB" id="A0A9P7ARY1"/>
<dbReference type="OrthoDB" id="2683268at2759"/>
<organism evidence="3 4">
    <name type="scientific">Suillus subaureus</name>
    <dbReference type="NCBI Taxonomy" id="48587"/>
    <lineage>
        <taxon>Eukaryota</taxon>
        <taxon>Fungi</taxon>
        <taxon>Dikarya</taxon>
        <taxon>Basidiomycota</taxon>
        <taxon>Agaricomycotina</taxon>
        <taxon>Agaricomycetes</taxon>
        <taxon>Agaricomycetidae</taxon>
        <taxon>Boletales</taxon>
        <taxon>Suillineae</taxon>
        <taxon>Suillaceae</taxon>
        <taxon>Suillus</taxon>
    </lineage>
</organism>
<evidence type="ECO:0000256" key="1">
    <source>
        <dbReference type="SAM" id="Coils"/>
    </source>
</evidence>
<evidence type="ECO:0000256" key="2">
    <source>
        <dbReference type="SAM" id="MobiDB-lite"/>
    </source>
</evidence>